<comment type="caution">
    <text evidence="1">The sequence shown here is derived from an EMBL/GenBank/DDBJ whole genome shotgun (WGS) entry which is preliminary data.</text>
</comment>
<reference evidence="1 2" key="1">
    <citation type="submission" date="2018-08" db="EMBL/GenBank/DDBJ databases">
        <title>Chitinophagaceae sp. K23C18032701, a novel bacterium isolated from forest soil.</title>
        <authorList>
            <person name="Wang C."/>
        </authorList>
    </citation>
    <scope>NUCLEOTIDE SEQUENCE [LARGE SCALE GENOMIC DNA]</scope>
    <source>
        <strain evidence="1 2">K23C18032701</strain>
    </source>
</reference>
<evidence type="ECO:0000313" key="1">
    <source>
        <dbReference type="EMBL" id="RFM29045.1"/>
    </source>
</evidence>
<dbReference type="EMBL" id="QTJU01000002">
    <property type="protein sequence ID" value="RFM29045.1"/>
    <property type="molecule type" value="Genomic_DNA"/>
</dbReference>
<accession>A0A3E1NM89</accession>
<name>A0A3E1NM89_9BACT</name>
<dbReference type="AlphaFoldDB" id="A0A3E1NM89"/>
<dbReference type="Proteomes" id="UP000261284">
    <property type="component" value="Unassembled WGS sequence"/>
</dbReference>
<keyword evidence="2" id="KW-1185">Reference proteome</keyword>
<proteinExistence type="predicted"/>
<protein>
    <submittedName>
        <fullName evidence="1">Uncharacterized protein</fullName>
    </submittedName>
</protein>
<evidence type="ECO:0000313" key="2">
    <source>
        <dbReference type="Proteomes" id="UP000261284"/>
    </source>
</evidence>
<dbReference type="OrthoDB" id="10004803at2"/>
<sequence>MARLAQIPFNIFDFDYSDNNDAVQLVLRFLEELPDVLELFIDPTFSNFFEVSNELGYGEVLQQNSLQAMFEDARYQLLEEILVMRNAMENDPAYRERLTTELARIGFTGASLDVKFSLLNYRWRSTITPTERSGLFDFRNRFFVKPFKKFLSYLNSILGSLGSVIPGVDGIKEFKEVIENHPSLDD</sequence>
<gene>
    <name evidence="1" type="ORF">DXN05_09795</name>
</gene>
<dbReference type="RefSeq" id="WP_116847030.1">
    <property type="nucleotide sequence ID" value="NZ_QTJU01000002.1"/>
</dbReference>
<organism evidence="1 2">
    <name type="scientific">Deminuibacter soli</name>
    <dbReference type="NCBI Taxonomy" id="2291815"/>
    <lineage>
        <taxon>Bacteria</taxon>
        <taxon>Pseudomonadati</taxon>
        <taxon>Bacteroidota</taxon>
        <taxon>Chitinophagia</taxon>
        <taxon>Chitinophagales</taxon>
        <taxon>Chitinophagaceae</taxon>
        <taxon>Deminuibacter</taxon>
    </lineage>
</organism>